<proteinExistence type="inferred from homology"/>
<dbReference type="SUPFAM" id="SSF54843">
    <property type="entry name" value="Ribosomal protein L22"/>
    <property type="match status" value="1"/>
</dbReference>
<keyword evidence="5 7" id="KW-0687">Ribonucleoprotein</keyword>
<evidence type="ECO:0000256" key="5">
    <source>
        <dbReference type="ARBA" id="ARBA00023274"/>
    </source>
</evidence>
<evidence type="ECO:0000256" key="1">
    <source>
        <dbReference type="ARBA" id="ARBA00009451"/>
    </source>
</evidence>
<dbReference type="HAMAP" id="MF_01331_B">
    <property type="entry name" value="Ribosomal_uL22_B"/>
    <property type="match status" value="1"/>
</dbReference>
<dbReference type="InterPro" id="IPR005727">
    <property type="entry name" value="Ribosomal_uL22_bac/chlpt-type"/>
</dbReference>
<organism evidence="11 12">
    <name type="scientific">candidate division WWE3 bacterium</name>
    <dbReference type="NCBI Taxonomy" id="2053526"/>
    <lineage>
        <taxon>Bacteria</taxon>
        <taxon>Katanobacteria</taxon>
    </lineage>
</organism>
<evidence type="ECO:0000256" key="9">
    <source>
        <dbReference type="RuleBase" id="RU004006"/>
    </source>
</evidence>
<evidence type="ECO:0000256" key="4">
    <source>
        <dbReference type="ARBA" id="ARBA00022980"/>
    </source>
</evidence>
<evidence type="ECO:0000313" key="11">
    <source>
        <dbReference type="EMBL" id="MCA9302067.1"/>
    </source>
</evidence>
<dbReference type="GO" id="GO:0019843">
    <property type="term" value="F:rRNA binding"/>
    <property type="evidence" value="ECO:0007669"/>
    <property type="project" value="UniProtKB-UniRule"/>
</dbReference>
<protein>
    <recommendedName>
        <fullName evidence="6 7">Large ribosomal subunit protein uL22</fullName>
    </recommendedName>
</protein>
<dbReference type="AlphaFoldDB" id="A0A955E0H8"/>
<dbReference type="GO" id="GO:0003735">
    <property type="term" value="F:structural constituent of ribosome"/>
    <property type="evidence" value="ECO:0007669"/>
    <property type="project" value="InterPro"/>
</dbReference>
<dbReference type="PANTHER" id="PTHR13501:SF8">
    <property type="entry name" value="LARGE RIBOSOMAL SUBUNIT PROTEIN UL22M"/>
    <property type="match status" value="1"/>
</dbReference>
<name>A0A955E0H8_UNCKA</name>
<evidence type="ECO:0000256" key="2">
    <source>
        <dbReference type="ARBA" id="ARBA00022730"/>
    </source>
</evidence>
<comment type="function">
    <text evidence="7 10">This protein binds specifically to 23S rRNA; its binding is stimulated by other ribosomal proteins, e.g., L4, L17, and L20. It is important during the early stages of 50S assembly. It makes multiple contacts with different domains of the 23S rRNA in the assembled 50S subunit and ribosome.</text>
</comment>
<dbReference type="InterPro" id="IPR001063">
    <property type="entry name" value="Ribosomal_uL22"/>
</dbReference>
<comment type="subunit">
    <text evidence="7 9">Part of the 50S ribosomal subunit.</text>
</comment>
<reference evidence="11" key="1">
    <citation type="submission" date="2020-04" db="EMBL/GenBank/DDBJ databases">
        <authorList>
            <person name="Zhang T."/>
        </authorList>
    </citation>
    <scope>NUCLEOTIDE SEQUENCE</scope>
    <source>
        <strain evidence="11">HKST-UBA80</strain>
    </source>
</reference>
<evidence type="ECO:0000256" key="6">
    <source>
        <dbReference type="ARBA" id="ARBA00035207"/>
    </source>
</evidence>
<evidence type="ECO:0000256" key="10">
    <source>
        <dbReference type="RuleBase" id="RU004008"/>
    </source>
</evidence>
<dbReference type="Proteomes" id="UP000714817">
    <property type="component" value="Unassembled WGS sequence"/>
</dbReference>
<dbReference type="EMBL" id="JAGQNY010000005">
    <property type="protein sequence ID" value="MCA9302067.1"/>
    <property type="molecule type" value="Genomic_DNA"/>
</dbReference>
<dbReference type="CDD" id="cd00336">
    <property type="entry name" value="Ribosomal_L22"/>
    <property type="match status" value="1"/>
</dbReference>
<dbReference type="Pfam" id="PF00237">
    <property type="entry name" value="Ribosomal_L22"/>
    <property type="match status" value="1"/>
</dbReference>
<dbReference type="GO" id="GO:0006412">
    <property type="term" value="P:translation"/>
    <property type="evidence" value="ECO:0007669"/>
    <property type="project" value="UniProtKB-UniRule"/>
</dbReference>
<keyword evidence="3 7" id="KW-0694">RNA-binding</keyword>
<dbReference type="InterPro" id="IPR047867">
    <property type="entry name" value="Ribosomal_uL22_bac/org-type"/>
</dbReference>
<accession>A0A955E0H8</accession>
<dbReference type="NCBIfam" id="TIGR01044">
    <property type="entry name" value="rplV_bact"/>
    <property type="match status" value="1"/>
</dbReference>
<comment type="caution">
    <text evidence="11">The sequence shown here is derived from an EMBL/GenBank/DDBJ whole genome shotgun (WGS) entry which is preliminary data.</text>
</comment>
<dbReference type="GO" id="GO:0022625">
    <property type="term" value="C:cytosolic large ribosomal subunit"/>
    <property type="evidence" value="ECO:0007669"/>
    <property type="project" value="TreeGrafter"/>
</dbReference>
<gene>
    <name evidence="7 11" type="primary">rplV</name>
    <name evidence="11" type="ORF">KDA10_01705</name>
</gene>
<evidence type="ECO:0000256" key="3">
    <source>
        <dbReference type="ARBA" id="ARBA00022884"/>
    </source>
</evidence>
<evidence type="ECO:0000256" key="8">
    <source>
        <dbReference type="RuleBase" id="RU004005"/>
    </source>
</evidence>
<dbReference type="Gene3D" id="3.90.470.10">
    <property type="entry name" value="Ribosomal protein L22/L17"/>
    <property type="match status" value="1"/>
</dbReference>
<reference evidence="11" key="2">
    <citation type="journal article" date="2021" name="Microbiome">
        <title>Successional dynamics and alternative stable states in a saline activated sludge microbial community over 9 years.</title>
        <authorList>
            <person name="Wang Y."/>
            <person name="Ye J."/>
            <person name="Ju F."/>
            <person name="Liu L."/>
            <person name="Boyd J.A."/>
            <person name="Deng Y."/>
            <person name="Parks D.H."/>
            <person name="Jiang X."/>
            <person name="Yin X."/>
            <person name="Woodcroft B.J."/>
            <person name="Tyson G.W."/>
            <person name="Hugenholtz P."/>
            <person name="Polz M.F."/>
            <person name="Zhang T."/>
        </authorList>
    </citation>
    <scope>NUCLEOTIDE SEQUENCE</scope>
    <source>
        <strain evidence="11">HKST-UBA80</strain>
    </source>
</reference>
<sequence>MSNAIVYAKHKYAKSSVKKVNPVLALIRGKNVAEAKRVLMFNRTNASTLILKVLDSAVANARHNLDLSEKSLVVSESYVNEGPMRKTGRPQARGRFSPIFKRSCHIVVGLDERKSE</sequence>
<dbReference type="PANTHER" id="PTHR13501">
    <property type="entry name" value="CHLOROPLAST 50S RIBOSOMAL PROTEIN L22-RELATED"/>
    <property type="match status" value="1"/>
</dbReference>
<keyword evidence="4 7" id="KW-0689">Ribosomal protein</keyword>
<comment type="similarity">
    <text evidence="1 7 8">Belongs to the universal ribosomal protein uL22 family.</text>
</comment>
<evidence type="ECO:0000313" key="12">
    <source>
        <dbReference type="Proteomes" id="UP000714817"/>
    </source>
</evidence>
<keyword evidence="2 7" id="KW-0699">rRNA-binding</keyword>
<dbReference type="InterPro" id="IPR036394">
    <property type="entry name" value="Ribosomal_uL22_sf"/>
</dbReference>
<evidence type="ECO:0000256" key="7">
    <source>
        <dbReference type="HAMAP-Rule" id="MF_01331"/>
    </source>
</evidence>
<comment type="function">
    <text evidence="7">The globular domain of the protein is located near the polypeptide exit tunnel on the outside of the subunit, while an extended beta-hairpin is found that lines the wall of the exit tunnel in the center of the 70S ribosome.</text>
</comment>